<dbReference type="CDD" id="cd21675">
    <property type="entry name" value="SMP_TEX2"/>
    <property type="match status" value="1"/>
</dbReference>
<feature type="compositionally biased region" description="Low complexity" evidence="9">
    <location>
        <begin position="774"/>
        <end position="786"/>
    </location>
</feature>
<dbReference type="RefSeq" id="XP_018026693.1">
    <property type="nucleotide sequence ID" value="XM_018171204.2"/>
</dbReference>
<dbReference type="OrthoDB" id="26740at2759"/>
<evidence type="ECO:0000256" key="6">
    <source>
        <dbReference type="ARBA" id="ARBA00023055"/>
    </source>
</evidence>
<keyword evidence="7" id="KW-0446">Lipid-binding</keyword>
<evidence type="ECO:0000256" key="9">
    <source>
        <dbReference type="SAM" id="MobiDB-lite"/>
    </source>
</evidence>
<keyword evidence="4" id="KW-0256">Endoplasmic reticulum</keyword>
<feature type="region of interest" description="Disordered" evidence="9">
    <location>
        <begin position="514"/>
        <end position="535"/>
    </location>
</feature>
<dbReference type="GeneID" id="108682093"/>
<accession>A0A8B7PKI8</accession>
<sequence>MDPESHGVDEDDDSLSGNADLLSCSAPQCSSLHSSGKRSLSLDASLGSSIQSLESAHVEDLPKYDDVLHTNTPCDPRPFPNLPSGTASASASPKSLFSRLSKTLEDRIGKIRSERGRNTNLSSHESDLAHIGLLEDECISFSHLASESKNDELYSKVSDDSPSDCFKPLPPTKLQVNEANSTNDSQHRLTAEKKHTSPSVFDIRFRNRKDGRGIKGISLSSSLSNRALALDFASPPKIPSSPVLDVSIEDAVEAEEDPSLSILDEKSVHFSNIHEKNFQGKNRISTFNSSVIDNLNLTGKLSQSDVDDDDDLGIMNLTTYLPVKLRYYWKMIIVSTIFITCFVLPMPRFLAGLIFGLSISISSLYVLATKFLLPQSAKAVSEDKCVQQEQITLTSPSEEDNLCFKGWLNKLDGEYHPEEHHVSKIHCIFVRLHGTLLMVDHPRKKVHKHAHFEEKLDSGGFVHHRDYDLSGASVTLEPDYLPRRWLWSRKYPVCVRLRRTARLITSSIPADLLAPLPDDEENEKKSTISEEDESAGGIDATLGAAELDSFEHVTEDMCFEEQLYFFARSDRDKEIWFRRFVAAAQLKGESTWESDAVFRCYMDRLLHPWQPVTPEVSWINILAGRLLYDFLHNPYWANKIQERIQRKLSKVHLPPLVGELVVCGVTAGKAIPQLHSVDPPVQDNCGLWCDLSVQYDGNFTMTIETKIDLMKLKRGDSVQGGLGNSSGPVQEAGARVKRSSARFAPHGAQFRELHFDTDTDDSVESSSDDEDVTSSEVTSQSSEGVSPPGGGRRLMKLVDTLTGSRYFQQATDWGILRKAMKGVSNTRIVLSVRVEKLCGVLAVNIPPQPSDRIWYGFRTRPKLVMKAEPKLGDQPLSLPFLSNFIERQLRKVFEKIFVLPNMDDLVVPIMSPLLPGQASLPKPPWEIAESPTAPLLPSPGFEATTTPF</sequence>
<dbReference type="GO" id="GO:0005789">
    <property type="term" value="C:endoplasmic reticulum membrane"/>
    <property type="evidence" value="ECO:0007669"/>
    <property type="project" value="UniProtKB-SubCell"/>
</dbReference>
<evidence type="ECO:0000256" key="8">
    <source>
        <dbReference type="ARBA" id="ARBA00023136"/>
    </source>
</evidence>
<evidence type="ECO:0000256" key="1">
    <source>
        <dbReference type="ARBA" id="ARBA00004586"/>
    </source>
</evidence>
<dbReference type="OMA" id="WINILAG"/>
<feature type="transmembrane region" description="Helical" evidence="10">
    <location>
        <begin position="349"/>
        <end position="368"/>
    </location>
</feature>
<feature type="compositionally biased region" description="Acidic residues" evidence="9">
    <location>
        <begin position="758"/>
        <end position="773"/>
    </location>
</feature>
<evidence type="ECO:0000256" key="2">
    <source>
        <dbReference type="ARBA" id="ARBA00022448"/>
    </source>
</evidence>
<evidence type="ECO:0000256" key="3">
    <source>
        <dbReference type="ARBA" id="ARBA00022692"/>
    </source>
</evidence>
<keyword evidence="5 10" id="KW-1133">Transmembrane helix</keyword>
<reference evidence="13" key="1">
    <citation type="submission" date="2025-08" db="UniProtKB">
        <authorList>
            <consortium name="RefSeq"/>
        </authorList>
    </citation>
    <scope>IDENTIFICATION</scope>
    <source>
        <tissue evidence="13">Whole organism</tissue>
    </source>
</reference>
<feature type="compositionally biased region" description="Polar residues" evidence="9">
    <location>
        <begin position="83"/>
        <end position="95"/>
    </location>
</feature>
<evidence type="ECO:0000256" key="5">
    <source>
        <dbReference type="ARBA" id="ARBA00022989"/>
    </source>
</evidence>
<evidence type="ECO:0000256" key="10">
    <source>
        <dbReference type="SAM" id="Phobius"/>
    </source>
</evidence>
<feature type="domain" description="SMP-LTD" evidence="11">
    <location>
        <begin position="612"/>
        <end position="908"/>
    </location>
</feature>
<feature type="region of interest" description="Disordered" evidence="9">
    <location>
        <begin position="754"/>
        <end position="792"/>
    </location>
</feature>
<keyword evidence="3 10" id="KW-0812">Transmembrane</keyword>
<proteinExistence type="predicted"/>
<organism evidence="12 13">
    <name type="scientific">Hyalella azteca</name>
    <name type="common">Amphipod</name>
    <dbReference type="NCBI Taxonomy" id="294128"/>
    <lineage>
        <taxon>Eukaryota</taxon>
        <taxon>Metazoa</taxon>
        <taxon>Ecdysozoa</taxon>
        <taxon>Arthropoda</taxon>
        <taxon>Crustacea</taxon>
        <taxon>Multicrustacea</taxon>
        <taxon>Malacostraca</taxon>
        <taxon>Eumalacostraca</taxon>
        <taxon>Peracarida</taxon>
        <taxon>Amphipoda</taxon>
        <taxon>Senticaudata</taxon>
        <taxon>Talitrida</taxon>
        <taxon>Talitroidea</taxon>
        <taxon>Hyalellidae</taxon>
        <taxon>Hyalella</taxon>
    </lineage>
</organism>
<feature type="transmembrane region" description="Helical" evidence="10">
    <location>
        <begin position="327"/>
        <end position="344"/>
    </location>
</feature>
<gene>
    <name evidence="13" type="primary">LOC108682093</name>
</gene>
<keyword evidence="2" id="KW-0813">Transport</keyword>
<dbReference type="KEGG" id="hazt:108682093"/>
<dbReference type="Proteomes" id="UP000694843">
    <property type="component" value="Unplaced"/>
</dbReference>
<dbReference type="InterPro" id="IPR031468">
    <property type="entry name" value="SMP_LBD"/>
</dbReference>
<evidence type="ECO:0000313" key="12">
    <source>
        <dbReference type="Proteomes" id="UP000694843"/>
    </source>
</evidence>
<feature type="region of interest" description="Disordered" evidence="9">
    <location>
        <begin position="173"/>
        <end position="193"/>
    </location>
</feature>
<evidence type="ECO:0000256" key="4">
    <source>
        <dbReference type="ARBA" id="ARBA00022824"/>
    </source>
</evidence>
<keyword evidence="12" id="KW-1185">Reference proteome</keyword>
<protein>
    <submittedName>
        <fullName evidence="13">Testis-expressed protein 2</fullName>
    </submittedName>
</protein>
<dbReference type="GO" id="GO:0008289">
    <property type="term" value="F:lipid binding"/>
    <property type="evidence" value="ECO:0007669"/>
    <property type="project" value="UniProtKB-KW"/>
</dbReference>
<evidence type="ECO:0000313" key="13">
    <source>
        <dbReference type="RefSeq" id="XP_018026693.1"/>
    </source>
</evidence>
<dbReference type="PROSITE" id="PS51847">
    <property type="entry name" value="SMP"/>
    <property type="match status" value="1"/>
</dbReference>
<name>A0A8B7PKI8_HYAAZ</name>
<dbReference type="GO" id="GO:0006869">
    <property type="term" value="P:lipid transport"/>
    <property type="evidence" value="ECO:0007669"/>
    <property type="project" value="UniProtKB-KW"/>
</dbReference>
<dbReference type="PANTHER" id="PTHR13466:SF0">
    <property type="entry name" value="SMP-LTD DOMAIN-CONTAINING PROTEIN"/>
    <property type="match status" value="1"/>
</dbReference>
<dbReference type="PANTHER" id="PTHR13466">
    <property type="entry name" value="TEX2 PROTEIN-RELATED"/>
    <property type="match status" value="1"/>
</dbReference>
<feature type="region of interest" description="Disordered" evidence="9">
    <location>
        <begin position="719"/>
        <end position="738"/>
    </location>
</feature>
<feature type="region of interest" description="Disordered" evidence="9">
    <location>
        <begin position="1"/>
        <end position="20"/>
    </location>
</feature>
<dbReference type="AlphaFoldDB" id="A0A8B7PKI8"/>
<comment type="subcellular location">
    <subcellularLocation>
        <location evidence="1">Endoplasmic reticulum membrane</location>
    </subcellularLocation>
</comment>
<keyword evidence="8 10" id="KW-0472">Membrane</keyword>
<feature type="region of interest" description="Disordered" evidence="9">
    <location>
        <begin position="67"/>
        <end position="95"/>
    </location>
</feature>
<keyword evidence="6" id="KW-0445">Lipid transport</keyword>
<feature type="compositionally biased region" description="Polar residues" evidence="9">
    <location>
        <begin position="174"/>
        <end position="184"/>
    </location>
</feature>
<evidence type="ECO:0000256" key="7">
    <source>
        <dbReference type="ARBA" id="ARBA00023121"/>
    </source>
</evidence>
<evidence type="ECO:0000259" key="11">
    <source>
        <dbReference type="PROSITE" id="PS51847"/>
    </source>
</evidence>